<proteinExistence type="predicted"/>
<dbReference type="InterPro" id="IPR050640">
    <property type="entry name" value="Bact_2-comp_sensor_kinase"/>
</dbReference>
<dbReference type="PANTHER" id="PTHR34220:SF7">
    <property type="entry name" value="SENSOR HISTIDINE KINASE YPDA"/>
    <property type="match status" value="1"/>
</dbReference>
<gene>
    <name evidence="1" type="ORF">GRFL_2895</name>
</gene>
<dbReference type="InterPro" id="IPR036890">
    <property type="entry name" value="HATPase_C_sf"/>
</dbReference>
<accession>A0A1L7I7P3</accession>
<dbReference type="KEGG" id="gfl:GRFL_2895"/>
<keyword evidence="2" id="KW-1185">Reference proteome</keyword>
<keyword evidence="1" id="KW-0418">Kinase</keyword>
<dbReference type="InterPro" id="IPR010559">
    <property type="entry name" value="Sig_transdc_His_kin_internal"/>
</dbReference>
<dbReference type="Pfam" id="PF13239">
    <property type="entry name" value="2TM"/>
    <property type="match status" value="1"/>
</dbReference>
<dbReference type="AlphaFoldDB" id="A0A1L7I7P3"/>
<dbReference type="Pfam" id="PF06580">
    <property type="entry name" value="His_kinase"/>
    <property type="match status" value="1"/>
</dbReference>
<evidence type="ECO:0000313" key="1">
    <source>
        <dbReference type="EMBL" id="APU69619.1"/>
    </source>
</evidence>
<keyword evidence="1" id="KW-0808">Transferase</keyword>
<name>A0A1L7I7P3_9FLAO</name>
<dbReference type="GO" id="GO:0000155">
    <property type="term" value="F:phosphorelay sensor kinase activity"/>
    <property type="evidence" value="ECO:0007669"/>
    <property type="project" value="InterPro"/>
</dbReference>
<reference evidence="1 2" key="1">
    <citation type="submission" date="2016-07" db="EMBL/GenBank/DDBJ databases">
        <title>Multi-omics approach to identify versatile polysaccharide utilization systems of a marine flavobacterium Gramella flava.</title>
        <authorList>
            <person name="Tang K."/>
        </authorList>
    </citation>
    <scope>NUCLEOTIDE SEQUENCE [LARGE SCALE GENOMIC DNA]</scope>
    <source>
        <strain evidence="1 2">JLT2011</strain>
    </source>
</reference>
<dbReference type="Gene3D" id="3.30.565.10">
    <property type="entry name" value="Histidine kinase-like ATPase, C-terminal domain"/>
    <property type="match status" value="1"/>
</dbReference>
<dbReference type="OrthoDB" id="9809908at2"/>
<dbReference type="STRING" id="1229726.GRFL_2895"/>
<dbReference type="RefSeq" id="WP_083645259.1">
    <property type="nucleotide sequence ID" value="NZ_AMRU01000005.1"/>
</dbReference>
<organism evidence="1 2">
    <name type="scientific">Christiangramia flava JLT2011</name>
    <dbReference type="NCBI Taxonomy" id="1229726"/>
    <lineage>
        <taxon>Bacteria</taxon>
        <taxon>Pseudomonadati</taxon>
        <taxon>Bacteroidota</taxon>
        <taxon>Flavobacteriia</taxon>
        <taxon>Flavobacteriales</taxon>
        <taxon>Flavobacteriaceae</taxon>
        <taxon>Christiangramia</taxon>
    </lineage>
</organism>
<dbReference type="EMBL" id="CP016359">
    <property type="protein sequence ID" value="APU69619.1"/>
    <property type="molecule type" value="Genomic_DNA"/>
</dbReference>
<dbReference type="PANTHER" id="PTHR34220">
    <property type="entry name" value="SENSOR HISTIDINE KINASE YPDA"/>
    <property type="match status" value="1"/>
</dbReference>
<dbReference type="Proteomes" id="UP000186230">
    <property type="component" value="Chromosome"/>
</dbReference>
<sequence length="449" mass="51883">MKFILKILKISLVVSLVVIALDTTFNGFRYHKMLEPAYWGTYFFYSFVITFLNSLFFWQYGKRVGWENANLKKVAMASFGSIVLTLSGFFFCRLVDKTIFNNQALDDFLAEESISYYFFPLLFTTIVALGFHLFYFYKALQDKKVKEQKIIAGTASAKFDALKNQLDPHFLFNSLNVLSSLIEENPAMAQRFTSSLSKIYRYVLEQKNKELVSLEEEIKFARTYSELLKVRFEEGLIFEIPDQIKNPEAKIVPLSLQLLLENTIKHNQVSAQSPLRIRIMEEEGQLIIANNLQPKEILKKGSGVGLANIKARYDLVTHRQVTITTTATEFKVALPLLTKITIMEAPSIQDQYEADSYLRAKEMVKNQRAFYGNLTAYCIIIPALAIINFLTTSFYWFFFPMLGWGLGLLFHGMAAFEWSPFLGKDWERRKIEEIIKKEKFQNHTGHGKN</sequence>
<protein>
    <submittedName>
        <fullName evidence="1">Putative two-component system sensor protein histidine kinase</fullName>
    </submittedName>
</protein>
<evidence type="ECO:0000313" key="2">
    <source>
        <dbReference type="Proteomes" id="UP000186230"/>
    </source>
</evidence>
<dbReference type="GO" id="GO:0016020">
    <property type="term" value="C:membrane"/>
    <property type="evidence" value="ECO:0007669"/>
    <property type="project" value="InterPro"/>
</dbReference>
<dbReference type="InterPro" id="IPR025698">
    <property type="entry name" value="2TM_dom"/>
</dbReference>